<evidence type="ECO:0000256" key="1">
    <source>
        <dbReference type="ARBA" id="ARBA00044755"/>
    </source>
</evidence>
<gene>
    <name evidence="3" type="ORF">ENO59_09370</name>
</gene>
<accession>A0A7V2B1S0</accession>
<dbReference type="EMBL" id="DSGB01000006">
    <property type="protein sequence ID" value="HER96707.1"/>
    <property type="molecule type" value="Genomic_DNA"/>
</dbReference>
<evidence type="ECO:0000313" key="3">
    <source>
        <dbReference type="EMBL" id="HER96707.1"/>
    </source>
</evidence>
<dbReference type="AlphaFoldDB" id="A0A7V2B1S0"/>
<feature type="compositionally biased region" description="Polar residues" evidence="2">
    <location>
        <begin position="138"/>
        <end position="148"/>
    </location>
</feature>
<comment type="similarity">
    <text evidence="1">Belongs to the bactofilin family.</text>
</comment>
<dbReference type="PANTHER" id="PTHR35024">
    <property type="entry name" value="HYPOTHETICAL CYTOSOLIC PROTEIN"/>
    <property type="match status" value="1"/>
</dbReference>
<dbReference type="PANTHER" id="PTHR35024:SF4">
    <property type="entry name" value="POLYMER-FORMING CYTOSKELETAL PROTEIN"/>
    <property type="match status" value="1"/>
</dbReference>
<protein>
    <submittedName>
        <fullName evidence="3">Polymer-forming cytoskeletal protein</fullName>
    </submittedName>
</protein>
<reference evidence="3" key="1">
    <citation type="journal article" date="2020" name="mSystems">
        <title>Genome- and Community-Level Interaction Insights into Carbon Utilization and Element Cycling Functions of Hydrothermarchaeota in Hydrothermal Sediment.</title>
        <authorList>
            <person name="Zhou Z."/>
            <person name="Liu Y."/>
            <person name="Xu W."/>
            <person name="Pan J."/>
            <person name="Luo Z.H."/>
            <person name="Li M."/>
        </authorList>
    </citation>
    <scope>NUCLEOTIDE SEQUENCE [LARGE SCALE GENOMIC DNA]</scope>
    <source>
        <strain evidence="3">SpSt-143</strain>
    </source>
</reference>
<evidence type="ECO:0000256" key="2">
    <source>
        <dbReference type="SAM" id="MobiDB-lite"/>
    </source>
</evidence>
<dbReference type="Pfam" id="PF04519">
    <property type="entry name" value="Bactofilin"/>
    <property type="match status" value="1"/>
</dbReference>
<dbReference type="InterPro" id="IPR007607">
    <property type="entry name" value="BacA/B"/>
</dbReference>
<sequence length="166" mass="17336">MAVFGNTTRKEGHRSVGTPAPNQLNLIGEGTVFEGTLRTAHDIRVSGRIVGALHVQGKAIVAAEGVIEGELHAANADIAGQVQGNLFIQETLLLKESARVEGKIQTGRLVVEAGALFDGECRMGKLDQVIETKVAATKQEQTKGTASSGREAARLPKTGQEGAPSA</sequence>
<name>A0A7V2B1S0_RHOMR</name>
<organism evidence="3">
    <name type="scientific">Rhodothermus marinus</name>
    <name type="common">Rhodothermus obamensis</name>
    <dbReference type="NCBI Taxonomy" id="29549"/>
    <lineage>
        <taxon>Bacteria</taxon>
        <taxon>Pseudomonadati</taxon>
        <taxon>Rhodothermota</taxon>
        <taxon>Rhodothermia</taxon>
        <taxon>Rhodothermales</taxon>
        <taxon>Rhodothermaceae</taxon>
        <taxon>Rhodothermus</taxon>
    </lineage>
</organism>
<comment type="caution">
    <text evidence="3">The sequence shown here is derived from an EMBL/GenBank/DDBJ whole genome shotgun (WGS) entry which is preliminary data.</text>
</comment>
<proteinExistence type="inferred from homology"/>
<feature type="region of interest" description="Disordered" evidence="2">
    <location>
        <begin position="1"/>
        <end position="21"/>
    </location>
</feature>
<feature type="region of interest" description="Disordered" evidence="2">
    <location>
        <begin position="136"/>
        <end position="166"/>
    </location>
</feature>